<dbReference type="Gene3D" id="2.60.40.650">
    <property type="match status" value="1"/>
</dbReference>
<gene>
    <name evidence="2" type="ORF">BC739_000650</name>
</gene>
<dbReference type="Proteomes" id="UP000517916">
    <property type="component" value="Unassembled WGS sequence"/>
</dbReference>
<evidence type="ECO:0000313" key="3">
    <source>
        <dbReference type="Proteomes" id="UP000517916"/>
    </source>
</evidence>
<feature type="chain" id="PRO_5045439898" evidence="1">
    <location>
        <begin position="35"/>
        <end position="744"/>
    </location>
</feature>
<evidence type="ECO:0000256" key="1">
    <source>
        <dbReference type="SAM" id="SignalP"/>
    </source>
</evidence>
<evidence type="ECO:0000313" key="2">
    <source>
        <dbReference type="EMBL" id="MBA8923453.1"/>
    </source>
</evidence>
<dbReference type="PROSITE" id="PS51257">
    <property type="entry name" value="PROKAR_LIPOPROTEIN"/>
    <property type="match status" value="1"/>
</dbReference>
<feature type="signal peptide" evidence="1">
    <location>
        <begin position="1"/>
        <end position="34"/>
    </location>
</feature>
<protein>
    <submittedName>
        <fullName evidence="2">Uncharacterized protein</fullName>
    </submittedName>
</protein>
<dbReference type="EMBL" id="JACJID010000001">
    <property type="protein sequence ID" value="MBA8923453.1"/>
    <property type="molecule type" value="Genomic_DNA"/>
</dbReference>
<accession>A0ABR6B9B8</accession>
<keyword evidence="3" id="KW-1185">Reference proteome</keyword>
<dbReference type="RefSeq" id="WP_182836224.1">
    <property type="nucleotide sequence ID" value="NZ_JACJID010000001.1"/>
</dbReference>
<name>A0ABR6B9B8_9PSEU</name>
<proteinExistence type="predicted"/>
<keyword evidence="1" id="KW-0732">Signal</keyword>
<dbReference type="PROSITE" id="PS51318">
    <property type="entry name" value="TAT"/>
    <property type="match status" value="1"/>
</dbReference>
<dbReference type="InterPro" id="IPR006311">
    <property type="entry name" value="TAT_signal"/>
</dbReference>
<sequence length="744" mass="78286">MRTRGFDRRMSRRGAVVAALVVGASCASATPASANSPAATALTETTQPAQQVTLITGDQVTVLPESNGVTNYALSPSAQLKMVQSVQSDGGDRYVIPADAMPYLGQLERSLFDVTALARTGVGKTGKIPLELSFPDGAAPAALPGITLTSAARDTATGYLDLESARAFGAALHQRIAEDLAAGRPAGSTALPATIRLAGAPRQDQDQGAQPRYPMHYLEIALTDLNGKSVNGMVSLVNTDSAAKASKTVEVRDGVTRIAVPAGHYAAYSTFTDRDADGTVKASRTATVEGFVVDDSPTTHTLTLDERTATTLVKVTAPKPATEDLLTLSFYREDPADRGIALTVVGYQLPEYVTPIAKPTSGRLHYVVQWGGKAPKAEDRYRVDLSFAAEGIPAQQSFSTKESELATVRDVLHTDPADTVPVAIDNGPVDPVILRHGLGGTGFFVPAPGVLTDYLGTSHTTKWAQYEMKGSSRQLMTADPHTYRPGTTTSTDWSRGPLSAGLGQWTGKQSCQACFAGGTVALGIPMLRDSMPDHTAVPLFYSPQTHYSLYRDDKQLFDQDGVQGAVVEVPKTPATFRGVLDVDRTAIPGVGQASKLRTELTVKYDPGARNTPLPGPHTCHAANPAQPCQIFGALTVDYRLDADLTTTSKAALQKLGLHVGHVAYSGAGSHSPITSVTVSVSFDDGATWTPAKVTGALGNYAAVWRNLPEAAGKSPSLKVTAQDKAGNAISQTITNAYTIAKSGN</sequence>
<organism evidence="2 3">
    <name type="scientific">Kutzneria viridogrisea</name>
    <dbReference type="NCBI Taxonomy" id="47990"/>
    <lineage>
        <taxon>Bacteria</taxon>
        <taxon>Bacillati</taxon>
        <taxon>Actinomycetota</taxon>
        <taxon>Actinomycetes</taxon>
        <taxon>Pseudonocardiales</taxon>
        <taxon>Pseudonocardiaceae</taxon>
        <taxon>Kutzneria</taxon>
    </lineage>
</organism>
<comment type="caution">
    <text evidence="2">The sequence shown here is derived from an EMBL/GenBank/DDBJ whole genome shotgun (WGS) entry which is preliminary data.</text>
</comment>
<reference evidence="2 3" key="1">
    <citation type="submission" date="2020-08" db="EMBL/GenBank/DDBJ databases">
        <title>Genomic Encyclopedia of Archaeal and Bacterial Type Strains, Phase II (KMG-II): from individual species to whole genera.</title>
        <authorList>
            <person name="Goeker M."/>
        </authorList>
    </citation>
    <scope>NUCLEOTIDE SEQUENCE [LARGE SCALE GENOMIC DNA]</scope>
    <source>
        <strain evidence="2 3">DSM 43850</strain>
    </source>
</reference>